<comment type="caution">
    <text evidence="1">The sequence shown here is derived from an EMBL/GenBank/DDBJ whole genome shotgun (WGS) entry which is preliminary data.</text>
</comment>
<organism evidence="1 2">
    <name type="scientific">Persea americana</name>
    <name type="common">Avocado</name>
    <dbReference type="NCBI Taxonomy" id="3435"/>
    <lineage>
        <taxon>Eukaryota</taxon>
        <taxon>Viridiplantae</taxon>
        <taxon>Streptophyta</taxon>
        <taxon>Embryophyta</taxon>
        <taxon>Tracheophyta</taxon>
        <taxon>Spermatophyta</taxon>
        <taxon>Magnoliopsida</taxon>
        <taxon>Magnoliidae</taxon>
        <taxon>Laurales</taxon>
        <taxon>Lauraceae</taxon>
        <taxon>Persea</taxon>
    </lineage>
</organism>
<gene>
    <name evidence="1" type="ORF">MRB53_017965</name>
</gene>
<dbReference type="Proteomes" id="UP001234297">
    <property type="component" value="Chromosome 5"/>
</dbReference>
<dbReference type="EMBL" id="CM056813">
    <property type="protein sequence ID" value="KAJ8641271.1"/>
    <property type="molecule type" value="Genomic_DNA"/>
</dbReference>
<evidence type="ECO:0000313" key="2">
    <source>
        <dbReference type="Proteomes" id="UP001234297"/>
    </source>
</evidence>
<keyword evidence="2" id="KW-1185">Reference proteome</keyword>
<reference evidence="1 2" key="1">
    <citation type="journal article" date="2022" name="Hortic Res">
        <title>A haplotype resolved chromosomal level avocado genome allows analysis of novel avocado genes.</title>
        <authorList>
            <person name="Nath O."/>
            <person name="Fletcher S.J."/>
            <person name="Hayward A."/>
            <person name="Shaw L.M."/>
            <person name="Masouleh A.K."/>
            <person name="Furtado A."/>
            <person name="Henry R.J."/>
            <person name="Mitter N."/>
        </authorList>
    </citation>
    <scope>NUCLEOTIDE SEQUENCE [LARGE SCALE GENOMIC DNA]</scope>
    <source>
        <strain evidence="2">cv. Hass</strain>
    </source>
</reference>
<sequence>MASQDGPSQQPAAAPEITDSGDRCKVVDVVHVMTVTNDHQQIRDDLFVNVMDGDWDAVVESYRKHKFITQTAMITKSKETALHIANMDNKTEAAKKLLELVDAKRIKDMKNERENNPLHLAAARGQVEICKRMMEKDETLIEARNKDGETPLFLAALHGKKGAFYSLHPKCSISGLHIVHDISHCRRNLDGNSILHVAVLGEYFELAYQIMHWYPELSEKKSKNEKGHSPLEFLAKNPAAFRSGCHLGPLDDFIYNCSTVEHLDRELPSDFKEQSPEPTAIPGNYRACFDLFEISRKAPKIFCKAVVIVRLGFLKQLVFLFLSLVQWSPNNINGSPPAARANPFKARRKEKDIENMSLSPESKFSSPNQLEAQREKGDKDVENRSSPVPSKCLPKRSKDNGKHAEQVELPPDTVQEQCKHIHLKVGENTNKGEWEYEETGSQPSDLEEFRTGGISLKEDSVPHTDDEHKPEANMTNRGQTIGAGGTPKQAENAKDDSKKEATPTKPREENMTTNPLNSQLSEQDNQIQKVANSRTRSNEDKFVNVSMPRHFFTRLNKNGRTAKEVFVETHKELVKDGGTWLTNTSQSCSVVAALIATVAFASATTVPGGVKEDRGTPTLEGKPAFDIFAISSLVALCFSVTSLTMFLSILTSRYQVEDFHNSLPTKLILGLTSLFVSIAAMLVAFCAGHFFVLAERLKYAAFPVYAITCLPVTLVAVAQLPLYLDLLRSTMAPVPKRSYEVISI</sequence>
<protein>
    <submittedName>
        <fullName evidence="1">Uncharacterized protein</fullName>
    </submittedName>
</protein>
<evidence type="ECO:0000313" key="1">
    <source>
        <dbReference type="EMBL" id="KAJ8641271.1"/>
    </source>
</evidence>
<name>A0ACC2M7G0_PERAE</name>
<proteinExistence type="predicted"/>
<accession>A0ACC2M7G0</accession>